<keyword evidence="1" id="KW-0812">Transmembrane</keyword>
<reference evidence="2 3" key="1">
    <citation type="submission" date="2020-10" db="EMBL/GenBank/DDBJ databases">
        <title>Plant Genome Project.</title>
        <authorList>
            <person name="Zhang R.-G."/>
        </authorList>
    </citation>
    <scope>NUCLEOTIDE SEQUENCE [LARGE SCALE GENOMIC DNA]</scope>
    <source>
        <strain evidence="2">FAFU-HL-1</strain>
        <tissue evidence="2">Leaf</tissue>
    </source>
</reference>
<comment type="caution">
    <text evidence="2">The sequence shown here is derived from an EMBL/GenBank/DDBJ whole genome shotgun (WGS) entry which is preliminary data.</text>
</comment>
<keyword evidence="1" id="KW-0472">Membrane</keyword>
<keyword evidence="3" id="KW-1185">Reference proteome</keyword>
<keyword evidence="1" id="KW-1133">Transmembrane helix</keyword>
<protein>
    <submittedName>
        <fullName evidence="2">Uncharacterized protein</fullName>
    </submittedName>
</protein>
<gene>
    <name evidence="2" type="ORF">SADUNF_Sadunf15G0032500</name>
</gene>
<feature type="transmembrane region" description="Helical" evidence="1">
    <location>
        <begin position="66"/>
        <end position="92"/>
    </location>
</feature>
<sequence length="140" mass="15912">MVITIERASEGEKWKRETTTVIAKKRWIAIVWDGTDSPPISINTRGASSCAFCTWLNHLQQLSLNLLCICVVVLLMDAFIPYPLYFVFSLIVSVFHPWLVGGKLFIVIPPLIALRYLLSFRKDEVPHEQSAESFNFGVVQ</sequence>
<evidence type="ECO:0000313" key="3">
    <source>
        <dbReference type="Proteomes" id="UP000657918"/>
    </source>
</evidence>
<dbReference type="Proteomes" id="UP000657918">
    <property type="component" value="Unassembled WGS sequence"/>
</dbReference>
<feature type="transmembrane region" description="Helical" evidence="1">
    <location>
        <begin position="98"/>
        <end position="118"/>
    </location>
</feature>
<dbReference type="EMBL" id="JADGMS010000015">
    <property type="protein sequence ID" value="KAF9667528.1"/>
    <property type="molecule type" value="Genomic_DNA"/>
</dbReference>
<evidence type="ECO:0000313" key="2">
    <source>
        <dbReference type="EMBL" id="KAF9667528.1"/>
    </source>
</evidence>
<evidence type="ECO:0000256" key="1">
    <source>
        <dbReference type="SAM" id="Phobius"/>
    </source>
</evidence>
<name>A0A835JCB9_9ROSI</name>
<proteinExistence type="predicted"/>
<dbReference type="AlphaFoldDB" id="A0A835JCB9"/>
<accession>A0A835JCB9</accession>
<organism evidence="2 3">
    <name type="scientific">Salix dunnii</name>
    <dbReference type="NCBI Taxonomy" id="1413687"/>
    <lineage>
        <taxon>Eukaryota</taxon>
        <taxon>Viridiplantae</taxon>
        <taxon>Streptophyta</taxon>
        <taxon>Embryophyta</taxon>
        <taxon>Tracheophyta</taxon>
        <taxon>Spermatophyta</taxon>
        <taxon>Magnoliopsida</taxon>
        <taxon>eudicotyledons</taxon>
        <taxon>Gunneridae</taxon>
        <taxon>Pentapetalae</taxon>
        <taxon>rosids</taxon>
        <taxon>fabids</taxon>
        <taxon>Malpighiales</taxon>
        <taxon>Salicaceae</taxon>
        <taxon>Saliceae</taxon>
        <taxon>Salix</taxon>
    </lineage>
</organism>